<dbReference type="Gene3D" id="3.40.630.30">
    <property type="match status" value="1"/>
</dbReference>
<dbReference type="PROSITE" id="PS51186">
    <property type="entry name" value="GNAT"/>
    <property type="match status" value="1"/>
</dbReference>
<dbReference type="PANTHER" id="PTHR43877:SF2">
    <property type="entry name" value="AMINOALKYLPHOSPHONATE N-ACETYLTRANSFERASE-RELATED"/>
    <property type="match status" value="1"/>
</dbReference>
<gene>
    <name evidence="4" type="ORF">SAMN05660236_0323</name>
</gene>
<organism evidence="4 5">
    <name type="scientific">Ohtaekwangia koreensis</name>
    <dbReference type="NCBI Taxonomy" id="688867"/>
    <lineage>
        <taxon>Bacteria</taxon>
        <taxon>Pseudomonadati</taxon>
        <taxon>Bacteroidota</taxon>
        <taxon>Cytophagia</taxon>
        <taxon>Cytophagales</taxon>
        <taxon>Fulvivirgaceae</taxon>
        <taxon>Ohtaekwangia</taxon>
    </lineage>
</organism>
<evidence type="ECO:0000313" key="4">
    <source>
        <dbReference type="EMBL" id="SKC41822.1"/>
    </source>
</evidence>
<protein>
    <submittedName>
        <fullName evidence="4">L-amino acid N-acyltransferase YncA</fullName>
    </submittedName>
</protein>
<dbReference type="EMBL" id="FUZU01000001">
    <property type="protein sequence ID" value="SKC41822.1"/>
    <property type="molecule type" value="Genomic_DNA"/>
</dbReference>
<dbReference type="STRING" id="688867.SAMN05660236_0323"/>
<keyword evidence="2 4" id="KW-0012">Acyltransferase</keyword>
<dbReference type="InterPro" id="IPR016181">
    <property type="entry name" value="Acyl_CoA_acyltransferase"/>
</dbReference>
<dbReference type="InterPro" id="IPR000182">
    <property type="entry name" value="GNAT_dom"/>
</dbReference>
<dbReference type="Pfam" id="PF13673">
    <property type="entry name" value="Acetyltransf_10"/>
    <property type="match status" value="1"/>
</dbReference>
<evidence type="ECO:0000256" key="1">
    <source>
        <dbReference type="ARBA" id="ARBA00022679"/>
    </source>
</evidence>
<dbReference type="Proteomes" id="UP000190961">
    <property type="component" value="Unassembled WGS sequence"/>
</dbReference>
<proteinExistence type="predicted"/>
<dbReference type="SUPFAM" id="SSF55729">
    <property type="entry name" value="Acyl-CoA N-acyltransferases (Nat)"/>
    <property type="match status" value="1"/>
</dbReference>
<dbReference type="OrthoDB" id="9800604at2"/>
<reference evidence="4 5" key="1">
    <citation type="submission" date="2017-02" db="EMBL/GenBank/DDBJ databases">
        <authorList>
            <person name="Peterson S.W."/>
        </authorList>
    </citation>
    <scope>NUCLEOTIDE SEQUENCE [LARGE SCALE GENOMIC DNA]</scope>
    <source>
        <strain evidence="4 5">DSM 25262</strain>
    </source>
</reference>
<dbReference type="PANTHER" id="PTHR43877">
    <property type="entry name" value="AMINOALKYLPHOSPHONATE N-ACETYLTRANSFERASE-RELATED-RELATED"/>
    <property type="match status" value="1"/>
</dbReference>
<feature type="domain" description="N-acetyltransferase" evidence="3">
    <location>
        <begin position="1"/>
        <end position="160"/>
    </location>
</feature>
<dbReference type="CDD" id="cd04301">
    <property type="entry name" value="NAT_SF"/>
    <property type="match status" value="1"/>
</dbReference>
<keyword evidence="1 4" id="KW-0808">Transferase</keyword>
<dbReference type="RefSeq" id="WP_079684962.1">
    <property type="nucleotide sequence ID" value="NZ_FUZU01000001.1"/>
</dbReference>
<evidence type="ECO:0000259" key="3">
    <source>
        <dbReference type="PROSITE" id="PS51186"/>
    </source>
</evidence>
<evidence type="ECO:0000313" key="5">
    <source>
        <dbReference type="Proteomes" id="UP000190961"/>
    </source>
</evidence>
<dbReference type="AlphaFoldDB" id="A0A1T5IRU9"/>
<dbReference type="InterPro" id="IPR050832">
    <property type="entry name" value="Bact_Acetyltransf"/>
</dbReference>
<name>A0A1T5IRU9_9BACT</name>
<keyword evidence="5" id="KW-1185">Reference proteome</keyword>
<dbReference type="GO" id="GO:0016747">
    <property type="term" value="F:acyltransferase activity, transferring groups other than amino-acyl groups"/>
    <property type="evidence" value="ECO:0007669"/>
    <property type="project" value="InterPro"/>
</dbReference>
<evidence type="ECO:0000256" key="2">
    <source>
        <dbReference type="ARBA" id="ARBA00023315"/>
    </source>
</evidence>
<accession>A0A1T5IRU9</accession>
<sequence length="164" mass="18995">MEIITAKDEHLLIIKQIAYDTWPATFGEIISMQQIAYMLEWMYDVDALKKQIKESRHVFILAVENGEYFGYASYETNYKNQPKTKIHKIYILPKSQGKGVGRMLMDTVAAAARAQNNYTLTLNVNRQNNAVDFYKRIGFEITGHENIDIGEGFLMEDYILDKKL</sequence>